<reference evidence="2 3" key="1">
    <citation type="submission" date="2016-05" db="EMBL/GenBank/DDBJ databases">
        <title>Microbial solvent formation.</title>
        <authorList>
            <person name="Poehlein A."/>
            <person name="Montoya Solano J.D."/>
            <person name="Flitsch S."/>
            <person name="Krabben P."/>
            <person name="Duerre P."/>
            <person name="Daniel R."/>
        </authorList>
    </citation>
    <scope>NUCLEOTIDE SEQUENCE [LARGE SCALE GENOMIC DNA]</scope>
    <source>
        <strain evidence="2 3">DSM 2619</strain>
    </source>
</reference>
<dbReference type="RefSeq" id="WP_077848223.1">
    <property type="nucleotide sequence ID" value="NZ_LZZM01000183.1"/>
</dbReference>
<gene>
    <name evidence="2" type="primary">ymdB_2</name>
    <name evidence="2" type="ORF">CLPUN_31560</name>
</gene>
<dbReference type="PANTHER" id="PTHR11106:SF27">
    <property type="entry name" value="MACRO DOMAIN-CONTAINING PROTEIN"/>
    <property type="match status" value="1"/>
</dbReference>
<name>A0A1S8TCU3_9CLOT</name>
<keyword evidence="3" id="KW-1185">Reference proteome</keyword>
<accession>A0A1S8TCU3</accession>
<dbReference type="Gene3D" id="3.40.220.10">
    <property type="entry name" value="Leucine Aminopeptidase, subunit E, domain 1"/>
    <property type="match status" value="1"/>
</dbReference>
<dbReference type="Proteomes" id="UP000190890">
    <property type="component" value="Unassembled WGS sequence"/>
</dbReference>
<dbReference type="NCBIfam" id="NF003163">
    <property type="entry name" value="PRK04143.1"/>
    <property type="match status" value="1"/>
</dbReference>
<dbReference type="InterPro" id="IPR002589">
    <property type="entry name" value="Macro_dom"/>
</dbReference>
<keyword evidence="2" id="KW-0378">Hydrolase</keyword>
<dbReference type="InterPro" id="IPR043472">
    <property type="entry name" value="Macro_dom-like"/>
</dbReference>
<feature type="domain" description="Macro" evidence="1">
    <location>
        <begin position="81"/>
        <end position="269"/>
    </location>
</feature>
<evidence type="ECO:0000259" key="1">
    <source>
        <dbReference type="PROSITE" id="PS51154"/>
    </source>
</evidence>
<dbReference type="OrthoDB" id="6194521at2"/>
<dbReference type="PROSITE" id="PS51154">
    <property type="entry name" value="MACRO"/>
    <property type="match status" value="1"/>
</dbReference>
<dbReference type="STRING" id="29367.CLPUN_31560"/>
<dbReference type="EC" id="3.5.1.-" evidence="2"/>
<comment type="caution">
    <text evidence="2">The sequence shown here is derived from an EMBL/GenBank/DDBJ whole genome shotgun (WGS) entry which is preliminary data.</text>
</comment>
<dbReference type="AlphaFoldDB" id="A0A1S8TCU3"/>
<sequence>MNKIEQIDFLIKELINEEEKYKGISIPKDYEGKRKLLRSLMNIREPYEASDEFIKVQDEFLINESKEKGTVELKDLATLNEMFPDKNNKHGDEITLWQGDIISLKVDAIVNAANNQMLGCFVPCHACIDNAIHSAAGIQLRLECNEIMNKQGVLEPTGSAKVTGAYNLPCKHVIHTVGPIISGKLTDEDCRKLESCYKSCLEVAVENNIKSIAFCCISTGEFHFPKEKAAEMAIKTICDFLDDNNEKIERVVINVFKEEDFQIYKNLFG</sequence>
<dbReference type="EMBL" id="LZZM01000183">
    <property type="protein sequence ID" value="OOM75593.1"/>
    <property type="molecule type" value="Genomic_DNA"/>
</dbReference>
<dbReference type="GO" id="GO:0016787">
    <property type="term" value="F:hydrolase activity"/>
    <property type="evidence" value="ECO:0007669"/>
    <property type="project" value="UniProtKB-KW"/>
</dbReference>
<dbReference type="Pfam" id="PF01661">
    <property type="entry name" value="Macro"/>
    <property type="match status" value="1"/>
</dbReference>
<evidence type="ECO:0000313" key="2">
    <source>
        <dbReference type="EMBL" id="OOM75593.1"/>
    </source>
</evidence>
<dbReference type="SMART" id="SM00506">
    <property type="entry name" value="A1pp"/>
    <property type="match status" value="1"/>
</dbReference>
<dbReference type="PANTHER" id="PTHR11106">
    <property type="entry name" value="GANGLIOSIDE INDUCED DIFFERENTIATION ASSOCIATED PROTEIN 2-RELATED"/>
    <property type="match status" value="1"/>
</dbReference>
<dbReference type="CDD" id="cd02908">
    <property type="entry name" value="Macro_OAADPr_deacetylase"/>
    <property type="match status" value="1"/>
</dbReference>
<proteinExistence type="predicted"/>
<dbReference type="SUPFAM" id="SSF52949">
    <property type="entry name" value="Macro domain-like"/>
    <property type="match status" value="1"/>
</dbReference>
<protein>
    <submittedName>
        <fullName evidence="2">O-acetyl-ADP-ribose deacetylase</fullName>
        <ecNumber evidence="2">3.5.1.-</ecNumber>
    </submittedName>
</protein>
<organism evidence="2 3">
    <name type="scientific">Clostridium puniceum</name>
    <dbReference type="NCBI Taxonomy" id="29367"/>
    <lineage>
        <taxon>Bacteria</taxon>
        <taxon>Bacillati</taxon>
        <taxon>Bacillota</taxon>
        <taxon>Clostridia</taxon>
        <taxon>Eubacteriales</taxon>
        <taxon>Clostridiaceae</taxon>
        <taxon>Clostridium</taxon>
    </lineage>
</organism>
<evidence type="ECO:0000313" key="3">
    <source>
        <dbReference type="Proteomes" id="UP000190890"/>
    </source>
</evidence>